<evidence type="ECO:0000256" key="1">
    <source>
        <dbReference type="SAM" id="Phobius"/>
    </source>
</evidence>
<dbReference type="PANTHER" id="PTHR33121:SF70">
    <property type="entry name" value="SIGNALING PROTEIN YKOW"/>
    <property type="match status" value="1"/>
</dbReference>
<dbReference type="Gene3D" id="3.20.20.450">
    <property type="entry name" value="EAL domain"/>
    <property type="match status" value="1"/>
</dbReference>
<dbReference type="InterPro" id="IPR000160">
    <property type="entry name" value="GGDEF_dom"/>
</dbReference>
<dbReference type="InterPro" id="IPR029787">
    <property type="entry name" value="Nucleotide_cyclase"/>
</dbReference>
<dbReference type="SUPFAM" id="SSF141868">
    <property type="entry name" value="EAL domain-like"/>
    <property type="match status" value="1"/>
</dbReference>
<evidence type="ECO:0000313" key="4">
    <source>
        <dbReference type="Proteomes" id="UP000245474"/>
    </source>
</evidence>
<dbReference type="PANTHER" id="PTHR33121">
    <property type="entry name" value="CYCLIC DI-GMP PHOSPHODIESTERASE PDEF"/>
    <property type="match status" value="1"/>
</dbReference>
<keyword evidence="1" id="KW-1133">Transmembrane helix</keyword>
<dbReference type="InterPro" id="IPR001633">
    <property type="entry name" value="EAL_dom"/>
</dbReference>
<dbReference type="PROSITE" id="PS50883">
    <property type="entry name" value="EAL"/>
    <property type="match status" value="1"/>
</dbReference>
<dbReference type="Pfam" id="PF00563">
    <property type="entry name" value="EAL"/>
    <property type="match status" value="1"/>
</dbReference>
<accession>A0A2U2MX08</accession>
<gene>
    <name evidence="3" type="ORF">DEM34_16880</name>
</gene>
<dbReference type="AlphaFoldDB" id="A0A2U2MX08"/>
<keyword evidence="4" id="KW-1185">Reference proteome</keyword>
<proteinExistence type="predicted"/>
<dbReference type="RefSeq" id="WP_109680000.1">
    <property type="nucleotide sequence ID" value="NZ_CP086615.1"/>
</dbReference>
<dbReference type="Gene3D" id="3.30.70.270">
    <property type="match status" value="1"/>
</dbReference>
<dbReference type="GO" id="GO:0071111">
    <property type="term" value="F:cyclic-guanylate-specific phosphodiesterase activity"/>
    <property type="evidence" value="ECO:0007669"/>
    <property type="project" value="InterPro"/>
</dbReference>
<name>A0A2U2MX08_9GAMM</name>
<feature type="transmembrane region" description="Helical" evidence="1">
    <location>
        <begin position="54"/>
        <end position="81"/>
    </location>
</feature>
<comment type="caution">
    <text evidence="3">The sequence shown here is derived from an EMBL/GenBank/DDBJ whole genome shotgun (WGS) entry which is preliminary data.</text>
</comment>
<dbReference type="InterPro" id="IPR035919">
    <property type="entry name" value="EAL_sf"/>
</dbReference>
<evidence type="ECO:0000259" key="2">
    <source>
        <dbReference type="PROSITE" id="PS50883"/>
    </source>
</evidence>
<reference evidence="3 4" key="1">
    <citation type="submission" date="2018-05" db="EMBL/GenBank/DDBJ databases">
        <title>Spiribacter halobius sp. nov., a moderately halophilic bacterium isolated from marine solar saltern.</title>
        <authorList>
            <person name="Zheng W.-S."/>
            <person name="Lu D.-C."/>
            <person name="Du Z.-J."/>
        </authorList>
    </citation>
    <scope>NUCLEOTIDE SEQUENCE [LARGE SCALE GENOMIC DNA]</scope>
    <source>
        <strain evidence="3 4">E85</strain>
    </source>
</reference>
<keyword evidence="1" id="KW-0472">Membrane</keyword>
<feature type="transmembrane region" description="Helical" evidence="1">
    <location>
        <begin position="101"/>
        <end position="120"/>
    </location>
</feature>
<dbReference type="SMART" id="SM00052">
    <property type="entry name" value="EAL"/>
    <property type="match status" value="1"/>
</dbReference>
<dbReference type="OrthoDB" id="9804951at2"/>
<organism evidence="3 4">
    <name type="scientific">Sediminicurvatus halobius</name>
    <dbReference type="NCBI Taxonomy" id="2182432"/>
    <lineage>
        <taxon>Bacteria</taxon>
        <taxon>Pseudomonadati</taxon>
        <taxon>Pseudomonadota</taxon>
        <taxon>Gammaproteobacteria</taxon>
        <taxon>Chromatiales</taxon>
        <taxon>Ectothiorhodospiraceae</taxon>
        <taxon>Sediminicurvatus</taxon>
    </lineage>
</organism>
<feature type="transmembrane region" description="Helical" evidence="1">
    <location>
        <begin position="23"/>
        <end position="42"/>
    </location>
</feature>
<dbReference type="CDD" id="cd01948">
    <property type="entry name" value="EAL"/>
    <property type="match status" value="1"/>
</dbReference>
<protein>
    <recommendedName>
        <fullName evidence="2">EAL domain-containing protein</fullName>
    </recommendedName>
</protein>
<dbReference type="SMART" id="SM00267">
    <property type="entry name" value="GGDEF"/>
    <property type="match status" value="1"/>
</dbReference>
<evidence type="ECO:0000313" key="3">
    <source>
        <dbReference type="EMBL" id="PWG61336.1"/>
    </source>
</evidence>
<keyword evidence="1" id="KW-0812">Transmembrane</keyword>
<dbReference type="Proteomes" id="UP000245474">
    <property type="component" value="Unassembled WGS sequence"/>
</dbReference>
<dbReference type="Pfam" id="PF00990">
    <property type="entry name" value="GGDEF"/>
    <property type="match status" value="1"/>
</dbReference>
<dbReference type="EMBL" id="QFFI01000038">
    <property type="protein sequence ID" value="PWG61336.1"/>
    <property type="molecule type" value="Genomic_DNA"/>
</dbReference>
<feature type="domain" description="EAL" evidence="2">
    <location>
        <begin position="301"/>
        <end position="554"/>
    </location>
</feature>
<sequence length="562" mass="60560">MDIPSVLERAFDAGAPVGGGKRLAVAIGVPVLFGLVAILVYVTGGTQNAYLHLIYLPILAAAAAFGMPGGLVAGLIAGLVVLGPAMPIDTATGAPQPLSNWLFRAGMLLLFGMVAGLTVGRLREQLDRVRGTAYRHPFSGLPTRAALEAILAEILARQQGSQRYAVLTIQVNNNDQIFNILGSAFIDGLPGAIAERLRLLFPRRWQIFQSDSGKLLALVGEATATVMERAEQVVSRLNEPVTVTGVPVYIDVSVGVASVGYTDDVPDAVLQKSNFAAGHAHRLGLTVKAYSRSDRGENRHRIDLLAEVPRALEAEEFKLLYQPQYSLDSGRLAGAEALLRWRHPVKGMIPPGDFVPLVEDTALISRVSDWVVNAAIAQAVAWRAAGFAIPVAINLAPRNLHSPKFVARVIEALGHAGLDPRSLEVEITETAIIQDSRAMHRRLSQLKEAGATIALDDFGDGYTSVRHLTSLPIDRLKIDRSLVSRVRAERAQARIVSAILLMARDLGLQTVAEGVEDEATETFLREHDCQFAQGFFYSRPVAPEEVPGLQVGCRGGRTQSDK</sequence>
<dbReference type="InterPro" id="IPR043128">
    <property type="entry name" value="Rev_trsase/Diguanyl_cyclase"/>
</dbReference>
<dbReference type="InterPro" id="IPR050706">
    <property type="entry name" value="Cyclic-di-GMP_PDE-like"/>
</dbReference>
<dbReference type="SUPFAM" id="SSF55073">
    <property type="entry name" value="Nucleotide cyclase"/>
    <property type="match status" value="1"/>
</dbReference>